<organism evidence="1 2">
    <name type="scientific">Enterococcus ureasiticus</name>
    <dbReference type="NCBI Taxonomy" id="903984"/>
    <lineage>
        <taxon>Bacteria</taxon>
        <taxon>Bacillati</taxon>
        <taxon>Bacillota</taxon>
        <taxon>Bacilli</taxon>
        <taxon>Lactobacillales</taxon>
        <taxon>Enterococcaceae</taxon>
        <taxon>Enterococcus</taxon>
    </lineage>
</organism>
<evidence type="ECO:0000313" key="2">
    <source>
        <dbReference type="Proteomes" id="UP000094068"/>
    </source>
</evidence>
<reference evidence="2" key="1">
    <citation type="submission" date="2016-09" db="EMBL/GenBank/DDBJ databases">
        <authorList>
            <person name="Gulvik C.A."/>
        </authorList>
    </citation>
    <scope>NUCLEOTIDE SEQUENCE [LARGE SCALE GENOMIC DNA]</scope>
    <source>
        <strain evidence="2">DSM 23328</strain>
    </source>
</reference>
<dbReference type="RefSeq" id="WP_069647468.1">
    <property type="nucleotide sequence ID" value="NZ_MIJZ01000017.1"/>
</dbReference>
<name>A0A1E5G8H1_9ENTE</name>
<gene>
    <name evidence="1" type="ORF">BCR21_15650</name>
</gene>
<dbReference type="EMBL" id="MIJZ01000017">
    <property type="protein sequence ID" value="OEG09008.1"/>
    <property type="molecule type" value="Genomic_DNA"/>
</dbReference>
<dbReference type="Proteomes" id="UP000094068">
    <property type="component" value="Unassembled WGS sequence"/>
</dbReference>
<sequence>MEINVYFTERDNWIGIELWVNGVNQLLNQNSLSFEELAGFFSQVIPAKVRITVLSDKEWLVSRSYRVCSYLKSRHYQSFPNTQFQIEFKKVQKQATILNAYKRGLLSYFTGVYPEIPQNCIKHIFIPDNVSIENSDLYFRKAAINSAMIIEVSTIKEMEEKYKRLDLPQIIHFKLKDVYYLNYPFGKKVVMPGDDTYQIWQEMMADNKLISLEIGDGLRKSHNFFEMEGGVSINRIVLSSEDSFTIGGKQEYRLFEMDSVVTKDIPLISKLWYESSRFARLCGMEKYRIVAQEEANVRFSDGLIEKTLDLSTYQVR</sequence>
<keyword evidence="2" id="KW-1185">Reference proteome</keyword>
<proteinExistence type="predicted"/>
<accession>A0A1E5G8H1</accession>
<evidence type="ECO:0000313" key="1">
    <source>
        <dbReference type="EMBL" id="OEG09008.1"/>
    </source>
</evidence>
<comment type="caution">
    <text evidence="1">The sequence shown here is derived from an EMBL/GenBank/DDBJ whole genome shotgun (WGS) entry which is preliminary data.</text>
</comment>
<protein>
    <submittedName>
        <fullName evidence="1">Uncharacterized protein</fullName>
    </submittedName>
</protein>
<dbReference type="AlphaFoldDB" id="A0A1E5G8H1"/>
<dbReference type="STRING" id="903984.BCR21_15650"/>